<name>A0A854QAQ3_CRYNE</name>
<feature type="compositionally biased region" description="Basic and acidic residues" evidence="1">
    <location>
        <begin position="343"/>
        <end position="357"/>
    </location>
</feature>
<proteinExistence type="predicted"/>
<evidence type="ECO:0000313" key="4">
    <source>
        <dbReference type="Proteomes" id="UP000199727"/>
    </source>
</evidence>
<reference evidence="3 4" key="1">
    <citation type="submission" date="2017-06" db="EMBL/GenBank/DDBJ databases">
        <title>Global population genomics of the pathogenic fungus Cryptococcus neoformans var. grubii.</title>
        <authorList>
            <person name="Cuomo C."/>
            <person name="Litvintseva A."/>
            <person name="Chen Y."/>
            <person name="Young S."/>
            <person name="Zeng Q."/>
            <person name="Chapman S."/>
            <person name="Gujja S."/>
            <person name="Saif S."/>
            <person name="Birren B."/>
        </authorList>
    </citation>
    <scope>NUCLEOTIDE SEQUENCE [LARGE SCALE GENOMIC DNA]</scope>
    <source>
        <strain evidence="3 4">Tu259-1</strain>
    </source>
</reference>
<feature type="region of interest" description="Disordered" evidence="1">
    <location>
        <begin position="170"/>
        <end position="229"/>
    </location>
</feature>
<protein>
    <recommendedName>
        <fullName evidence="2">Nitrogen regulatory protein areA GATA-like domain-containing protein</fullName>
    </recommendedName>
</protein>
<accession>A0A854QAQ3</accession>
<organism evidence="3 4">
    <name type="scientific">Cryptococcus neoformans Tu259-1</name>
    <dbReference type="NCBI Taxonomy" id="1230072"/>
    <lineage>
        <taxon>Eukaryota</taxon>
        <taxon>Fungi</taxon>
        <taxon>Dikarya</taxon>
        <taxon>Basidiomycota</taxon>
        <taxon>Agaricomycotina</taxon>
        <taxon>Tremellomycetes</taxon>
        <taxon>Tremellales</taxon>
        <taxon>Cryptococcaceae</taxon>
        <taxon>Cryptococcus</taxon>
        <taxon>Cryptococcus neoformans species complex</taxon>
    </lineage>
</organism>
<evidence type="ECO:0000313" key="3">
    <source>
        <dbReference type="EMBL" id="OXG18289.1"/>
    </source>
</evidence>
<dbReference type="PANTHER" id="PTHR28051">
    <property type="entry name" value="PROTEIN MTL1-RELATED"/>
    <property type="match status" value="1"/>
</dbReference>
<dbReference type="OrthoDB" id="5563539at2759"/>
<dbReference type="EMBL" id="AMKT01000056">
    <property type="protein sequence ID" value="OXG18289.1"/>
    <property type="molecule type" value="Genomic_DNA"/>
</dbReference>
<sequence length="494" mass="53996">MAQIVPSITSLPVDSSAAPSVEDLQDRLPSICVDYLSHDWSEEDVWASWRNMTRHKHEIANGVRLENASWRTWQKQRNNLKTINPETLNWLKDSDVTWLYGPLHTASVEPVRAPKVASTDERLGIDRPNPAAKKKATKPILKHRTISEMLATSMPSSPVLESAVGEPVPATVASVSDRPKLPQTKSDTNVLQSQGVMPRNKSPPRHPNLREELPIDSPLSPSESQHSTNKKHISFNTFVEQCVAIEDPSQVPPQENKGPEVLEMKPSSHERRESHGSRPSLSRQSSSTSSAERLTISMLAPTTLKPGPGTNPDLQMVYVPPVEYQSPDRDDQRDAYDFPSPEVDPRTGLEDSEREYGQGDYLSIGSPAQKERKGIPIPGRDGSPMQSKRQPSSPQQGKAEPPSYSSSSSTSSFNVSSSPQPGRGILKTRSPSHEIPESETPPLAEFDYNPSAATGIGGMRGSGSSYDYASGSASPLMSPEAVGGERGRAQSREH</sequence>
<dbReference type="PANTHER" id="PTHR28051:SF1">
    <property type="entry name" value="PROTEIN MTL1-RELATED"/>
    <property type="match status" value="1"/>
</dbReference>
<dbReference type="GO" id="GO:0042149">
    <property type="term" value="P:cellular response to glucose starvation"/>
    <property type="evidence" value="ECO:0007669"/>
    <property type="project" value="TreeGrafter"/>
</dbReference>
<feature type="compositionally biased region" description="Basic and acidic residues" evidence="1">
    <location>
        <begin position="483"/>
        <end position="494"/>
    </location>
</feature>
<comment type="caution">
    <text evidence="3">The sequence shown here is derived from an EMBL/GenBank/DDBJ whole genome shotgun (WGS) entry which is preliminary data.</text>
</comment>
<gene>
    <name evidence="3" type="ORF">C361_04412</name>
</gene>
<feature type="compositionally biased region" description="Basic and acidic residues" evidence="1">
    <location>
        <begin position="257"/>
        <end position="276"/>
    </location>
</feature>
<feature type="region of interest" description="Disordered" evidence="1">
    <location>
        <begin position="119"/>
        <end position="138"/>
    </location>
</feature>
<feature type="compositionally biased region" description="Low complexity" evidence="1">
    <location>
        <begin position="462"/>
        <end position="474"/>
    </location>
</feature>
<feature type="compositionally biased region" description="Low complexity" evidence="1">
    <location>
        <begin position="401"/>
        <end position="421"/>
    </location>
</feature>
<feature type="compositionally biased region" description="Basic and acidic residues" evidence="1">
    <location>
        <begin position="326"/>
        <end position="336"/>
    </location>
</feature>
<dbReference type="AlphaFoldDB" id="A0A854QAQ3"/>
<feature type="compositionally biased region" description="Low complexity" evidence="1">
    <location>
        <begin position="277"/>
        <end position="293"/>
    </location>
</feature>
<dbReference type="Proteomes" id="UP000199727">
    <property type="component" value="Unassembled WGS sequence"/>
</dbReference>
<dbReference type="Pfam" id="PF08550">
    <property type="entry name" value="GATA_AreA"/>
    <property type="match status" value="1"/>
</dbReference>
<evidence type="ECO:0000256" key="1">
    <source>
        <dbReference type="SAM" id="MobiDB-lite"/>
    </source>
</evidence>
<evidence type="ECO:0000259" key="2">
    <source>
        <dbReference type="Pfam" id="PF08550"/>
    </source>
</evidence>
<feature type="domain" description="Nitrogen regulatory protein areA GATA-like" evidence="2">
    <location>
        <begin position="48"/>
        <end position="75"/>
    </location>
</feature>
<dbReference type="GO" id="GO:0005773">
    <property type="term" value="C:vacuole"/>
    <property type="evidence" value="ECO:0007669"/>
    <property type="project" value="GOC"/>
</dbReference>
<dbReference type="InterPro" id="IPR013860">
    <property type="entry name" value="AreA_GATA"/>
</dbReference>
<feature type="compositionally biased region" description="Polar residues" evidence="1">
    <location>
        <begin position="183"/>
        <end position="195"/>
    </location>
</feature>
<dbReference type="InterPro" id="IPR052292">
    <property type="entry name" value="Glucose_repression_reg"/>
</dbReference>
<feature type="region of interest" description="Disordered" evidence="1">
    <location>
        <begin position="248"/>
        <end position="494"/>
    </location>
</feature>
<feature type="compositionally biased region" description="Polar residues" evidence="1">
    <location>
        <begin position="384"/>
        <end position="396"/>
    </location>
</feature>
<dbReference type="GO" id="GO:0007039">
    <property type="term" value="P:protein catabolic process in the vacuole"/>
    <property type="evidence" value="ECO:0007669"/>
    <property type="project" value="TreeGrafter"/>
</dbReference>